<proteinExistence type="predicted"/>
<dbReference type="AlphaFoldDB" id="A0A168EXL1"/>
<dbReference type="GO" id="GO:0005737">
    <property type="term" value="C:cytoplasm"/>
    <property type="evidence" value="ECO:0007669"/>
    <property type="project" value="TreeGrafter"/>
</dbReference>
<dbReference type="Pfam" id="PF08443">
    <property type="entry name" value="RimK"/>
    <property type="match status" value="1"/>
</dbReference>
<name>A0A168EXL1_9BACL</name>
<dbReference type="SUPFAM" id="SSF56059">
    <property type="entry name" value="Glutathione synthetase ATP-binding domain-like"/>
    <property type="match status" value="1"/>
</dbReference>
<dbReference type="InterPro" id="IPR013651">
    <property type="entry name" value="ATP-grasp_RimK-type"/>
</dbReference>
<reference evidence="2" key="1">
    <citation type="journal article" date="2016" name="Genome Announc.">
        <title>Draft genomes of two strains of Paenibacillus glucanolyticus with capability to degrade lignocellulose.</title>
        <authorList>
            <person name="Mathews S.L."/>
            <person name="Pawlak J."/>
            <person name="Grunden A.M."/>
        </authorList>
    </citation>
    <scope>NUCLEOTIDE SEQUENCE [LARGE SCALE GENOMIC DNA]</scope>
    <source>
        <strain evidence="2">SLM1</strain>
    </source>
</reference>
<feature type="domain" description="ATP-grasp fold RimK-type" evidence="1">
    <location>
        <begin position="117"/>
        <end position="302"/>
    </location>
</feature>
<evidence type="ECO:0000313" key="3">
    <source>
        <dbReference type="Proteomes" id="UP000076796"/>
    </source>
</evidence>
<dbReference type="PANTHER" id="PTHR21621:SF0">
    <property type="entry name" value="BETA-CITRYLGLUTAMATE SYNTHASE B-RELATED"/>
    <property type="match status" value="1"/>
</dbReference>
<dbReference type="GO" id="GO:0009432">
    <property type="term" value="P:SOS response"/>
    <property type="evidence" value="ECO:0007669"/>
    <property type="project" value="TreeGrafter"/>
</dbReference>
<gene>
    <name evidence="2" type="ORF">AWU65_02735</name>
</gene>
<keyword evidence="3" id="KW-1185">Reference proteome</keyword>
<evidence type="ECO:0000259" key="1">
    <source>
        <dbReference type="Pfam" id="PF08443"/>
    </source>
</evidence>
<dbReference type="GO" id="GO:0018169">
    <property type="term" value="F:ribosomal S6-glutamic acid ligase activity"/>
    <property type="evidence" value="ECO:0007669"/>
    <property type="project" value="TreeGrafter"/>
</dbReference>
<protein>
    <recommendedName>
        <fullName evidence="1">ATP-grasp fold RimK-type domain-containing protein</fullName>
    </recommendedName>
</protein>
<comment type="caution">
    <text evidence="2">The sequence shown here is derived from an EMBL/GenBank/DDBJ whole genome shotgun (WGS) entry which is preliminary data.</text>
</comment>
<dbReference type="RefSeq" id="WP_082834224.1">
    <property type="nucleotide sequence ID" value="NZ_LWMH01000001.1"/>
</dbReference>
<dbReference type="Gene3D" id="3.30.470.20">
    <property type="entry name" value="ATP-grasp fold, B domain"/>
    <property type="match status" value="1"/>
</dbReference>
<dbReference type="PANTHER" id="PTHR21621">
    <property type="entry name" value="RIBOSOMAL PROTEIN S6 MODIFICATION PROTEIN"/>
    <property type="match status" value="1"/>
</dbReference>
<organism evidence="2 3">
    <name type="scientific">Paenibacillus glucanolyticus</name>
    <dbReference type="NCBI Taxonomy" id="59843"/>
    <lineage>
        <taxon>Bacteria</taxon>
        <taxon>Bacillati</taxon>
        <taxon>Bacillota</taxon>
        <taxon>Bacilli</taxon>
        <taxon>Bacillales</taxon>
        <taxon>Paenibacillaceae</taxon>
        <taxon>Paenibacillus</taxon>
    </lineage>
</organism>
<dbReference type="Proteomes" id="UP000076796">
    <property type="component" value="Unassembled WGS sequence"/>
</dbReference>
<evidence type="ECO:0000313" key="2">
    <source>
        <dbReference type="EMBL" id="KZS44918.1"/>
    </source>
</evidence>
<sequence length="310" mass="35779">MLFKILVVTQSKDVTVDYLISTYSDYIYWFRINVDQLDDYQIQVTNEGVILAKGNIWSISSSCIDAVYYRKISLPDLSSYESHYIPMMQRDIMNFIEGIVETFDKPCITKPSILRKAENKIVQLNIASSLGFQIPQSLITNDEVSAYQFCQEKTSIVKPLSTGRVKVPGGWEIIQTNVVNREHAVSGLSHAPSYFQTYVEKSEGEYRVTIVGRTVYAVRIDSSNTIDWRRKNAENFYQTVEIPIHIIELCYRLMDELKITFGAFDFIKMGDEYYFLEVNPNGQWLWLEEKVGIPISQSIINQLIKDVHLT</sequence>
<accession>A0A168EXL1</accession>
<dbReference type="EMBL" id="LWMH01000001">
    <property type="protein sequence ID" value="KZS44918.1"/>
    <property type="molecule type" value="Genomic_DNA"/>
</dbReference>